<dbReference type="Proteomes" id="UP001049176">
    <property type="component" value="Chromosome 6"/>
</dbReference>
<gene>
    <name evidence="2" type="ORF">E1B28_009682</name>
</gene>
<dbReference type="RefSeq" id="XP_043007045.1">
    <property type="nucleotide sequence ID" value="XM_043154590.1"/>
</dbReference>
<protein>
    <submittedName>
        <fullName evidence="2">Uncharacterized protein</fullName>
    </submittedName>
</protein>
<comment type="caution">
    <text evidence="2">The sequence shown here is derived from an EMBL/GenBank/DDBJ whole genome shotgun (WGS) entry which is preliminary data.</text>
</comment>
<dbReference type="GeneID" id="66078758"/>
<dbReference type="EMBL" id="CM032186">
    <property type="protein sequence ID" value="KAG7090575.1"/>
    <property type="molecule type" value="Genomic_DNA"/>
</dbReference>
<evidence type="ECO:0000256" key="1">
    <source>
        <dbReference type="SAM" id="MobiDB-lite"/>
    </source>
</evidence>
<feature type="compositionally biased region" description="Polar residues" evidence="1">
    <location>
        <begin position="13"/>
        <end position="24"/>
    </location>
</feature>
<sequence length="89" mass="9435">MQAIPEVARADESSSGGLSGNTVDGDSIKASDLDSISQRRPVWNPAFNFPSPLVIILSRNHLPTLTIPTGTATSSTSKTTVLIQRSVQQ</sequence>
<feature type="region of interest" description="Disordered" evidence="1">
    <location>
        <begin position="1"/>
        <end position="30"/>
    </location>
</feature>
<evidence type="ECO:0000313" key="2">
    <source>
        <dbReference type="EMBL" id="KAG7090575.1"/>
    </source>
</evidence>
<dbReference type="AlphaFoldDB" id="A0A9P7UQZ6"/>
<organism evidence="2 3">
    <name type="scientific">Marasmius oreades</name>
    <name type="common">fairy-ring Marasmius</name>
    <dbReference type="NCBI Taxonomy" id="181124"/>
    <lineage>
        <taxon>Eukaryota</taxon>
        <taxon>Fungi</taxon>
        <taxon>Dikarya</taxon>
        <taxon>Basidiomycota</taxon>
        <taxon>Agaricomycotina</taxon>
        <taxon>Agaricomycetes</taxon>
        <taxon>Agaricomycetidae</taxon>
        <taxon>Agaricales</taxon>
        <taxon>Marasmiineae</taxon>
        <taxon>Marasmiaceae</taxon>
        <taxon>Marasmius</taxon>
    </lineage>
</organism>
<reference evidence="2" key="1">
    <citation type="journal article" date="2021" name="Genome Biol. Evol.">
        <title>The assembled and annotated genome of the fairy-ring fungus Marasmius oreades.</title>
        <authorList>
            <person name="Hiltunen M."/>
            <person name="Ament-Velasquez S.L."/>
            <person name="Johannesson H."/>
        </authorList>
    </citation>
    <scope>NUCLEOTIDE SEQUENCE</scope>
    <source>
        <strain evidence="2">03SP1</strain>
    </source>
</reference>
<evidence type="ECO:0000313" key="3">
    <source>
        <dbReference type="Proteomes" id="UP001049176"/>
    </source>
</evidence>
<dbReference type="KEGG" id="more:E1B28_009682"/>
<name>A0A9P7UQZ6_9AGAR</name>
<keyword evidence="3" id="KW-1185">Reference proteome</keyword>
<proteinExistence type="predicted"/>
<accession>A0A9P7UQZ6</accession>